<dbReference type="Pfam" id="PF02784">
    <property type="entry name" value="Orn_Arg_deC_N"/>
    <property type="match status" value="1"/>
</dbReference>
<evidence type="ECO:0000259" key="6">
    <source>
        <dbReference type="Pfam" id="PF02784"/>
    </source>
</evidence>
<dbReference type="GO" id="GO:0008836">
    <property type="term" value="F:diaminopimelate decarboxylase activity"/>
    <property type="evidence" value="ECO:0007669"/>
    <property type="project" value="UniProtKB-EC"/>
</dbReference>
<dbReference type="InterPro" id="IPR002986">
    <property type="entry name" value="DAP_deCOOHase_LysA"/>
</dbReference>
<comment type="cofactor">
    <cofactor evidence="1">
        <name>pyridoxal 5'-phosphate</name>
        <dbReference type="ChEBI" id="CHEBI:597326"/>
    </cofactor>
</comment>
<evidence type="ECO:0000256" key="2">
    <source>
        <dbReference type="ARBA" id="ARBA00022793"/>
    </source>
</evidence>
<evidence type="ECO:0000256" key="1">
    <source>
        <dbReference type="ARBA" id="ARBA00001933"/>
    </source>
</evidence>
<dbReference type="InterPro" id="IPR022644">
    <property type="entry name" value="De-COase2_N"/>
</dbReference>
<dbReference type="PANTHER" id="PTHR43727:SF2">
    <property type="entry name" value="GROUP IV DECARBOXYLASE"/>
    <property type="match status" value="1"/>
</dbReference>
<dbReference type="AlphaFoldDB" id="A0A380TD79"/>
<keyword evidence="2" id="KW-0210">Decarboxylase</keyword>
<keyword evidence="4 7" id="KW-0456">Lyase</keyword>
<dbReference type="Pfam" id="PF00278">
    <property type="entry name" value="Orn_DAP_Arg_deC"/>
    <property type="match status" value="1"/>
</dbReference>
<dbReference type="EC" id="4.1.1.20" evidence="7"/>
<dbReference type="InterPro" id="IPR000183">
    <property type="entry name" value="Orn/DAP/Arg_de-COase"/>
</dbReference>
<feature type="domain" description="Orn/DAP/Arg decarboxylase 2 C-terminal" evidence="5">
    <location>
        <begin position="154"/>
        <end position="244"/>
    </location>
</feature>
<proteinExistence type="predicted"/>
<organism evidence="7">
    <name type="scientific">metagenome</name>
    <dbReference type="NCBI Taxonomy" id="256318"/>
    <lineage>
        <taxon>unclassified sequences</taxon>
        <taxon>metagenomes</taxon>
    </lineage>
</organism>
<evidence type="ECO:0000259" key="5">
    <source>
        <dbReference type="Pfam" id="PF00278"/>
    </source>
</evidence>
<keyword evidence="3" id="KW-0663">Pyridoxal phosphate</keyword>
<dbReference type="GO" id="GO:0009089">
    <property type="term" value="P:lysine biosynthetic process via diaminopimelate"/>
    <property type="evidence" value="ECO:0007669"/>
    <property type="project" value="InterPro"/>
</dbReference>
<sequence length="306" mass="32490">MEALSRIACSVGTTARVALRINPDIDAHTHAKITTGVREAKFGIEWTAAHQVYARAAALPGLQPVGIAVHIGSQLTEIEPFAAAFQRLRDLIVMLRRDGHTITTLDLGGGLGVPYGDEEGPIPGPDAYAAVVRRAVGDLGCRLILEPGRLLVANAGLLVTRVLYIKEGATRTFVIVDAGMNDLMRPAMYGAHHAVVPVVNPEVNDKPMVADVVGPICETSDTFASGCTLPPLRAGDLLAIRTAGAYGSSMASFYNARPLCPEVLVADSTHAVVRERIPWQALLSWQRLPAWLAPAADDGQGQADGR</sequence>
<feature type="domain" description="Orn/DAP/Arg decarboxylase 2 N-terminal" evidence="6">
    <location>
        <begin position="6"/>
        <end position="153"/>
    </location>
</feature>
<dbReference type="Gene3D" id="2.40.37.10">
    <property type="entry name" value="Lyase, Ornithine Decarboxylase, Chain A, domain 1"/>
    <property type="match status" value="1"/>
</dbReference>
<dbReference type="PRINTS" id="PR01179">
    <property type="entry name" value="ODADCRBXLASE"/>
</dbReference>
<dbReference type="SUPFAM" id="SSF50621">
    <property type="entry name" value="Alanine racemase C-terminal domain-like"/>
    <property type="match status" value="1"/>
</dbReference>
<dbReference type="InterPro" id="IPR022657">
    <property type="entry name" value="De-COase2_CS"/>
</dbReference>
<evidence type="ECO:0000256" key="4">
    <source>
        <dbReference type="ARBA" id="ARBA00023239"/>
    </source>
</evidence>
<dbReference type="InterPro" id="IPR022643">
    <property type="entry name" value="De-COase2_C"/>
</dbReference>
<dbReference type="Gene3D" id="3.20.20.10">
    <property type="entry name" value="Alanine racemase"/>
    <property type="match status" value="1"/>
</dbReference>
<evidence type="ECO:0000256" key="3">
    <source>
        <dbReference type="ARBA" id="ARBA00022898"/>
    </source>
</evidence>
<dbReference type="SUPFAM" id="SSF51419">
    <property type="entry name" value="PLP-binding barrel"/>
    <property type="match status" value="1"/>
</dbReference>
<dbReference type="CDD" id="cd06828">
    <property type="entry name" value="PLPDE_III_DapDC"/>
    <property type="match status" value="1"/>
</dbReference>
<gene>
    <name evidence="7" type="ORF">DF3PB_2590001</name>
</gene>
<dbReference type="PANTHER" id="PTHR43727">
    <property type="entry name" value="DIAMINOPIMELATE DECARBOXYLASE"/>
    <property type="match status" value="1"/>
</dbReference>
<dbReference type="InterPro" id="IPR009006">
    <property type="entry name" value="Ala_racemase/Decarboxylase_C"/>
</dbReference>
<name>A0A380TD79_9ZZZZ</name>
<dbReference type="PRINTS" id="PR01181">
    <property type="entry name" value="DAPDCRBXLASE"/>
</dbReference>
<evidence type="ECO:0000313" key="7">
    <source>
        <dbReference type="EMBL" id="SUS06246.1"/>
    </source>
</evidence>
<dbReference type="PROSITE" id="PS00879">
    <property type="entry name" value="ODR_DC_2_2"/>
    <property type="match status" value="1"/>
</dbReference>
<protein>
    <submittedName>
        <fullName evidence="7">Diaminopimelate decarboxylase</fullName>
        <ecNumber evidence="7">4.1.1.20</ecNumber>
    </submittedName>
</protein>
<dbReference type="NCBIfam" id="TIGR01048">
    <property type="entry name" value="lysA"/>
    <property type="match status" value="1"/>
</dbReference>
<dbReference type="InterPro" id="IPR029066">
    <property type="entry name" value="PLP-binding_barrel"/>
</dbReference>
<dbReference type="EMBL" id="UIDG01000178">
    <property type="protein sequence ID" value="SUS06246.1"/>
    <property type="molecule type" value="Genomic_DNA"/>
</dbReference>
<accession>A0A380TD79</accession>
<reference evidence="7" key="1">
    <citation type="submission" date="2018-07" db="EMBL/GenBank/DDBJ databases">
        <authorList>
            <person name="Quirk P.G."/>
            <person name="Krulwich T.A."/>
        </authorList>
    </citation>
    <scope>NUCLEOTIDE SEQUENCE</scope>
</reference>